<organism evidence="1 2">
    <name type="scientific">Sulfurimicrobium lacus</name>
    <dbReference type="NCBI Taxonomy" id="2715678"/>
    <lineage>
        <taxon>Bacteria</taxon>
        <taxon>Pseudomonadati</taxon>
        <taxon>Pseudomonadota</taxon>
        <taxon>Betaproteobacteria</taxon>
        <taxon>Nitrosomonadales</taxon>
        <taxon>Sulfuricellaceae</taxon>
        <taxon>Sulfurimicrobium</taxon>
    </lineage>
</organism>
<evidence type="ECO:0000313" key="1">
    <source>
        <dbReference type="EMBL" id="BCB26241.1"/>
    </source>
</evidence>
<sequence length="74" mass="7862">MISTMEMATGQWERGDTVPDAPVLGNSTAYAVPPQVQAGLCEHEAAWPLHAGMPADLATQDLEDFLSRMAGPAH</sequence>
<proteinExistence type="predicted"/>
<dbReference type="AlphaFoldDB" id="A0A6F8VAR7"/>
<dbReference type="EMBL" id="AP022853">
    <property type="protein sequence ID" value="BCB26241.1"/>
    <property type="molecule type" value="Genomic_DNA"/>
</dbReference>
<reference evidence="2" key="1">
    <citation type="submission" date="2020-03" db="EMBL/GenBank/DDBJ databases">
        <title>Complete genome sequence of sulfur-oxidizing bacterium skT11.</title>
        <authorList>
            <person name="Kanda M."/>
            <person name="Kojima H."/>
            <person name="Fukui M."/>
        </authorList>
    </citation>
    <scope>NUCLEOTIDE SEQUENCE [LARGE SCALE GENOMIC DNA]</scope>
    <source>
        <strain evidence="2">skT11</strain>
    </source>
</reference>
<protein>
    <submittedName>
        <fullName evidence="1">Uncharacterized protein</fullName>
    </submittedName>
</protein>
<evidence type="ECO:0000313" key="2">
    <source>
        <dbReference type="Proteomes" id="UP000502260"/>
    </source>
</evidence>
<dbReference type="RefSeq" id="WP_173061605.1">
    <property type="nucleotide sequence ID" value="NZ_AP022853.1"/>
</dbReference>
<name>A0A6F8VAR7_9PROT</name>
<dbReference type="KEGG" id="slac:SKTS_11270"/>
<accession>A0A6F8VAR7</accession>
<keyword evidence="2" id="KW-1185">Reference proteome</keyword>
<dbReference type="Proteomes" id="UP000502260">
    <property type="component" value="Chromosome"/>
</dbReference>
<gene>
    <name evidence="1" type="ORF">SKTS_11270</name>
</gene>